<sequence length="246" mass="27055">MVWRQDDNGNRYPVGGYDDRIDALARVLALESGVVHKQTYWVDGPPGPVCATNRDLYVRLVDAGERMTDSGRTLDGFLRAWWLVARPLAGRRELDLDTVAAMVVAAGTVPPPPLLTSWRTAEFAHVDEPADHADWERIVLSQIADLADFADQGPLDEHAYFGVDAPRPAGCVRATDRRWYNFDPRGYLECGMAGALGGWDEADGLRVPVPGPVLPLRPEPAPGERPLPTLTWADLADLAICGQEYE</sequence>
<keyword evidence="2" id="KW-1185">Reference proteome</keyword>
<protein>
    <submittedName>
        <fullName evidence="1">Uncharacterized protein</fullName>
    </submittedName>
</protein>
<name>A0ABS3VN08_MICEH</name>
<accession>A0ABS3VN08</accession>
<comment type="caution">
    <text evidence="1">The sequence shown here is derived from an EMBL/GenBank/DDBJ whole genome shotgun (WGS) entry which is preliminary data.</text>
</comment>
<dbReference type="EMBL" id="WVUH01000039">
    <property type="protein sequence ID" value="MBO4205843.1"/>
    <property type="molecule type" value="Genomic_DNA"/>
</dbReference>
<dbReference type="Proteomes" id="UP000823521">
    <property type="component" value="Unassembled WGS sequence"/>
</dbReference>
<gene>
    <name evidence="1" type="ORF">GSF22_07460</name>
</gene>
<evidence type="ECO:0000313" key="2">
    <source>
        <dbReference type="Proteomes" id="UP000823521"/>
    </source>
</evidence>
<proteinExistence type="predicted"/>
<organism evidence="1 2">
    <name type="scientific">Micromonospora echinofusca</name>
    <dbReference type="NCBI Taxonomy" id="47858"/>
    <lineage>
        <taxon>Bacteria</taxon>
        <taxon>Bacillati</taxon>
        <taxon>Actinomycetota</taxon>
        <taxon>Actinomycetes</taxon>
        <taxon>Micromonosporales</taxon>
        <taxon>Micromonosporaceae</taxon>
        <taxon>Micromonospora</taxon>
    </lineage>
</organism>
<reference evidence="1 2" key="1">
    <citation type="submission" date="2019-12" db="EMBL/GenBank/DDBJ databases">
        <title>Whole genome sequencing of endophytic Actinobacterium Micromonospora sp. MPMI6T.</title>
        <authorList>
            <person name="Evv R."/>
            <person name="Podile A.R."/>
        </authorList>
    </citation>
    <scope>NUCLEOTIDE SEQUENCE [LARGE SCALE GENOMIC DNA]</scope>
    <source>
        <strain evidence="1 2">MPMI6</strain>
    </source>
</reference>
<evidence type="ECO:0000313" key="1">
    <source>
        <dbReference type="EMBL" id="MBO4205843.1"/>
    </source>
</evidence>